<reference evidence="2" key="1">
    <citation type="submission" date="2020-10" db="EMBL/GenBank/DDBJ databases">
        <title>Unveiling of a novel bifunctional photoreceptor, Dualchrome1, isolated from a cosmopolitan green alga.</title>
        <authorList>
            <person name="Suzuki S."/>
            <person name="Kawachi M."/>
        </authorList>
    </citation>
    <scope>NUCLEOTIDE SEQUENCE</scope>
    <source>
        <strain evidence="2">NIES 2893</strain>
    </source>
</reference>
<organism evidence="2 3">
    <name type="scientific">Pycnococcus provasolii</name>
    <dbReference type="NCBI Taxonomy" id="41880"/>
    <lineage>
        <taxon>Eukaryota</taxon>
        <taxon>Viridiplantae</taxon>
        <taxon>Chlorophyta</taxon>
        <taxon>Pseudoscourfieldiophyceae</taxon>
        <taxon>Pseudoscourfieldiales</taxon>
        <taxon>Pycnococcaceae</taxon>
        <taxon>Pycnococcus</taxon>
    </lineage>
</organism>
<dbReference type="AlphaFoldDB" id="A0A830HYS0"/>
<keyword evidence="3" id="KW-1185">Reference proteome</keyword>
<dbReference type="Proteomes" id="UP000660262">
    <property type="component" value="Unassembled WGS sequence"/>
</dbReference>
<proteinExistence type="predicted"/>
<accession>A0A830HYS0</accession>
<dbReference type="EMBL" id="BNJQ01000037">
    <property type="protein sequence ID" value="GHP11953.1"/>
    <property type="molecule type" value="Genomic_DNA"/>
</dbReference>
<evidence type="ECO:0000313" key="2">
    <source>
        <dbReference type="EMBL" id="GHP11953.1"/>
    </source>
</evidence>
<feature type="region of interest" description="Disordered" evidence="1">
    <location>
        <begin position="1"/>
        <end position="41"/>
    </location>
</feature>
<comment type="caution">
    <text evidence="2">The sequence shown here is derived from an EMBL/GenBank/DDBJ whole genome shotgun (WGS) entry which is preliminary data.</text>
</comment>
<sequence length="167" mass="17726">MPLAPTERRLRRHLLQQDPKAPSSSSFKESQEPSTALGNNPAAAKVTQWLDTSSPPVTTGVPTDTNLASQTQLGMNIGQGGANYVVICALCGATGHDASVCVNPAIATDAESSNVDTEEFRAVARLQTTTKLDPVGRRAVEPPPPGCGVQVFRRHLHAEHTLEHLSV</sequence>
<evidence type="ECO:0000313" key="3">
    <source>
        <dbReference type="Proteomes" id="UP000660262"/>
    </source>
</evidence>
<name>A0A830HYS0_9CHLO</name>
<protein>
    <submittedName>
        <fullName evidence="2">Uncharacterized protein</fullName>
    </submittedName>
</protein>
<feature type="compositionally biased region" description="Low complexity" evidence="1">
    <location>
        <begin position="19"/>
        <end position="34"/>
    </location>
</feature>
<gene>
    <name evidence="2" type="ORF">PPROV_001068000</name>
</gene>
<evidence type="ECO:0000256" key="1">
    <source>
        <dbReference type="SAM" id="MobiDB-lite"/>
    </source>
</evidence>